<gene>
    <name evidence="2" type="ORF">CDAUBV1_LOCUS3315</name>
</gene>
<protein>
    <recommendedName>
        <fullName evidence="4">DUF4200 domain-containing protein</fullName>
    </recommendedName>
</protein>
<name>A0AAV2T374_CALDB</name>
<dbReference type="Proteomes" id="UP001497525">
    <property type="component" value="Unassembled WGS sequence"/>
</dbReference>
<evidence type="ECO:0008006" key="4">
    <source>
        <dbReference type="Google" id="ProtNLM"/>
    </source>
</evidence>
<evidence type="ECO:0000313" key="3">
    <source>
        <dbReference type="Proteomes" id="UP001497525"/>
    </source>
</evidence>
<feature type="compositionally biased region" description="Polar residues" evidence="1">
    <location>
        <begin position="16"/>
        <end position="35"/>
    </location>
</feature>
<evidence type="ECO:0000256" key="1">
    <source>
        <dbReference type="SAM" id="MobiDB-lite"/>
    </source>
</evidence>
<accession>A0AAV2T374</accession>
<evidence type="ECO:0000313" key="2">
    <source>
        <dbReference type="EMBL" id="CAL5131140.1"/>
    </source>
</evidence>
<proteinExistence type="predicted"/>
<sequence length="399" mass="46517">MTKEGAELDEEEPTRSYAQSSGEWSKSDLTSCTSEIQHKKSLTQPTKKDSQVVKPHKKPKKLLKVPPPCELKEIGDALRDEKQASYERYSKLFEFTNEMSIANDRRGVIKRNRQDFEDRCVNFHQFILDNVSKMRRQQYAYKHNKEQERAGRVELYEINKKIRQTLERRAALQKKLDELEVYQNIIKKTVKLLPKNYIRTNTDAADSLVHRFDILCQMKSTMLQGLYQKQESIQKESRELLDTQLTSTENLLTKCSQLQEYGNQWRKDMELLQHSVEQYERDRERTIEECTRFFTVIRALRNLAEKSANGINSLQRHNLVSQQKVPLLTNFALIVRFLALGSAIRDEITPPMRHRRSTVETSRTETVAYAATAKTRASSQASLDNITNISDVKTHISTR</sequence>
<comment type="caution">
    <text evidence="2">The sequence shown here is derived from an EMBL/GenBank/DDBJ whole genome shotgun (WGS) entry which is preliminary data.</text>
</comment>
<reference evidence="2" key="1">
    <citation type="submission" date="2024-06" db="EMBL/GenBank/DDBJ databases">
        <authorList>
            <person name="Liu X."/>
            <person name="Lenzi L."/>
            <person name="Haldenby T S."/>
            <person name="Uol C."/>
        </authorList>
    </citation>
    <scope>NUCLEOTIDE SEQUENCE</scope>
</reference>
<organism evidence="2 3">
    <name type="scientific">Calicophoron daubneyi</name>
    <name type="common">Rumen fluke</name>
    <name type="synonym">Paramphistomum daubneyi</name>
    <dbReference type="NCBI Taxonomy" id="300641"/>
    <lineage>
        <taxon>Eukaryota</taxon>
        <taxon>Metazoa</taxon>
        <taxon>Spiralia</taxon>
        <taxon>Lophotrochozoa</taxon>
        <taxon>Platyhelminthes</taxon>
        <taxon>Trematoda</taxon>
        <taxon>Digenea</taxon>
        <taxon>Plagiorchiida</taxon>
        <taxon>Pronocephalata</taxon>
        <taxon>Paramphistomoidea</taxon>
        <taxon>Paramphistomidae</taxon>
        <taxon>Calicophoron</taxon>
    </lineage>
</organism>
<dbReference type="EMBL" id="CAXLJL010000079">
    <property type="protein sequence ID" value="CAL5131140.1"/>
    <property type="molecule type" value="Genomic_DNA"/>
</dbReference>
<dbReference type="AlphaFoldDB" id="A0AAV2T374"/>
<feature type="compositionally biased region" description="Basic residues" evidence="1">
    <location>
        <begin position="54"/>
        <end position="63"/>
    </location>
</feature>
<feature type="region of interest" description="Disordered" evidence="1">
    <location>
        <begin position="1"/>
        <end position="64"/>
    </location>
</feature>